<dbReference type="InterPro" id="IPR011006">
    <property type="entry name" value="CheY-like_superfamily"/>
</dbReference>
<proteinExistence type="predicted"/>
<feature type="modified residue" description="4-aspartylphosphate" evidence="2">
    <location>
        <position position="54"/>
    </location>
</feature>
<dbReference type="PANTHER" id="PTHR44591:SF25">
    <property type="entry name" value="CHEMOTAXIS TWO-COMPONENT RESPONSE REGULATOR"/>
    <property type="match status" value="1"/>
</dbReference>
<dbReference type="InterPro" id="IPR001789">
    <property type="entry name" value="Sig_transdc_resp-reg_receiver"/>
</dbReference>
<dbReference type="SUPFAM" id="SSF52172">
    <property type="entry name" value="CheY-like"/>
    <property type="match status" value="1"/>
</dbReference>
<dbReference type="Gene3D" id="3.40.50.2300">
    <property type="match status" value="1"/>
</dbReference>
<dbReference type="RefSeq" id="WP_226766224.1">
    <property type="nucleotide sequence ID" value="NZ_BAAAEO010000002.1"/>
</dbReference>
<dbReference type="SMART" id="SM00448">
    <property type="entry name" value="REC"/>
    <property type="match status" value="1"/>
</dbReference>
<dbReference type="Proteomes" id="UP001501169">
    <property type="component" value="Unassembled WGS sequence"/>
</dbReference>
<dbReference type="EMBL" id="BAAAEO010000002">
    <property type="protein sequence ID" value="GAA0546235.1"/>
    <property type="molecule type" value="Genomic_DNA"/>
</dbReference>
<evidence type="ECO:0000259" key="3">
    <source>
        <dbReference type="PROSITE" id="PS50110"/>
    </source>
</evidence>
<protein>
    <submittedName>
        <fullName evidence="4">Response regulator</fullName>
    </submittedName>
</protein>
<dbReference type="Pfam" id="PF00072">
    <property type="entry name" value="Response_reg"/>
    <property type="match status" value="1"/>
</dbReference>
<sequence>MKPPLIYVLDDDDSVRIALDSYIRCLGFNVETFSSGRQLLASAHLVEVSCVISDVQMPAMNGFDVLAALQQMQPPVPVILLTAFFEDCLKRKALALGATAFLSKPFSSAEMLKALEAVL</sequence>
<accession>A0ABP3NN91</accession>
<gene>
    <name evidence="4" type="ORF">GCM10009098_12280</name>
</gene>
<keyword evidence="1 2" id="KW-0597">Phosphoprotein</keyword>
<dbReference type="InterPro" id="IPR050595">
    <property type="entry name" value="Bact_response_regulator"/>
</dbReference>
<evidence type="ECO:0000256" key="1">
    <source>
        <dbReference type="ARBA" id="ARBA00022553"/>
    </source>
</evidence>
<dbReference type="PROSITE" id="PS50110">
    <property type="entry name" value="RESPONSE_REGULATORY"/>
    <property type="match status" value="1"/>
</dbReference>
<evidence type="ECO:0000256" key="2">
    <source>
        <dbReference type="PROSITE-ProRule" id="PRU00169"/>
    </source>
</evidence>
<comment type="caution">
    <text evidence="4">The sequence shown here is derived from an EMBL/GenBank/DDBJ whole genome shotgun (WGS) entry which is preliminary data.</text>
</comment>
<keyword evidence="5" id="KW-1185">Reference proteome</keyword>
<reference evidence="5" key="1">
    <citation type="journal article" date="2019" name="Int. J. Syst. Evol. Microbiol.">
        <title>The Global Catalogue of Microorganisms (GCM) 10K type strain sequencing project: providing services to taxonomists for standard genome sequencing and annotation.</title>
        <authorList>
            <consortium name="The Broad Institute Genomics Platform"/>
            <consortium name="The Broad Institute Genome Sequencing Center for Infectious Disease"/>
            <person name="Wu L."/>
            <person name="Ma J."/>
        </authorList>
    </citation>
    <scope>NUCLEOTIDE SEQUENCE [LARGE SCALE GENOMIC DNA]</scope>
    <source>
        <strain evidence="5">JCM 14331</strain>
    </source>
</reference>
<evidence type="ECO:0000313" key="5">
    <source>
        <dbReference type="Proteomes" id="UP001501169"/>
    </source>
</evidence>
<dbReference type="PANTHER" id="PTHR44591">
    <property type="entry name" value="STRESS RESPONSE REGULATOR PROTEIN 1"/>
    <property type="match status" value="1"/>
</dbReference>
<feature type="domain" description="Response regulatory" evidence="3">
    <location>
        <begin position="5"/>
        <end position="119"/>
    </location>
</feature>
<evidence type="ECO:0000313" key="4">
    <source>
        <dbReference type="EMBL" id="GAA0546235.1"/>
    </source>
</evidence>
<name>A0ABP3NN91_9GAMM</name>
<organism evidence="4 5">
    <name type="scientific">Rheinheimera aquimaris</name>
    <dbReference type="NCBI Taxonomy" id="412437"/>
    <lineage>
        <taxon>Bacteria</taxon>
        <taxon>Pseudomonadati</taxon>
        <taxon>Pseudomonadota</taxon>
        <taxon>Gammaproteobacteria</taxon>
        <taxon>Chromatiales</taxon>
        <taxon>Chromatiaceae</taxon>
        <taxon>Rheinheimera</taxon>
    </lineage>
</organism>